<feature type="domain" description="HPt" evidence="6">
    <location>
        <begin position="191"/>
        <end position="283"/>
    </location>
</feature>
<name>A0A7Y8JT97_9PSED</name>
<dbReference type="InterPro" id="IPR036641">
    <property type="entry name" value="HPT_dom_sf"/>
</dbReference>
<evidence type="ECO:0000256" key="4">
    <source>
        <dbReference type="PROSITE-ProRule" id="PRU00169"/>
    </source>
</evidence>
<evidence type="ECO:0000256" key="1">
    <source>
        <dbReference type="ARBA" id="ARBA00022553"/>
    </source>
</evidence>
<dbReference type="SMART" id="SM00448">
    <property type="entry name" value="REC"/>
    <property type="match status" value="1"/>
</dbReference>
<evidence type="ECO:0000256" key="2">
    <source>
        <dbReference type="ARBA" id="ARBA00023012"/>
    </source>
</evidence>
<dbReference type="EMBL" id="JACARG010000076">
    <property type="protein sequence ID" value="NWE17296.1"/>
    <property type="molecule type" value="Genomic_DNA"/>
</dbReference>
<dbReference type="PANTHER" id="PTHR45339">
    <property type="entry name" value="HYBRID SIGNAL TRANSDUCTION HISTIDINE KINASE J"/>
    <property type="match status" value="1"/>
</dbReference>
<dbReference type="InterPro" id="IPR011006">
    <property type="entry name" value="CheY-like_superfamily"/>
</dbReference>
<keyword evidence="1 4" id="KW-0597">Phosphoprotein</keyword>
<dbReference type="SUPFAM" id="SSF47226">
    <property type="entry name" value="Histidine-containing phosphotransfer domain, HPT domain"/>
    <property type="match status" value="1"/>
</dbReference>
<proteinExistence type="predicted"/>
<feature type="modified residue" description="4-aspartylphosphate" evidence="4">
    <location>
        <position position="93"/>
    </location>
</feature>
<sequence length="292" mass="32290">MLKHLINECEGISADDLGLSDRQQLMDAPAEQPPLPPKASGALSVLIVDDFIANRVVLRQQLSYLGHDVHEAQSGTHALELWNSQPFDVVISDCNMPGMSGYELARSIRRQEQQRGEPNCLLLGFTANTAPEEKQRCLDSGMNDCLFKPVSLQQLIDRLQPLQAECFAQDQEADPSITCIEKQLGAFTFDNPAVIQELKDELLSNSRVDIDLLATLIREDDREGLAEFAHRVKGPARLIRYEQLIVCCENLEAAAQASPGRLEELADALERCLVHLVDCLGGDPGITDPLHK</sequence>
<protein>
    <submittedName>
        <fullName evidence="7">Response regulator</fullName>
    </submittedName>
</protein>
<dbReference type="GO" id="GO:0004672">
    <property type="term" value="F:protein kinase activity"/>
    <property type="evidence" value="ECO:0007669"/>
    <property type="project" value="UniProtKB-ARBA"/>
</dbReference>
<dbReference type="AlphaFoldDB" id="A0A7Y8JT97"/>
<gene>
    <name evidence="7" type="ORF">HX822_30535</name>
</gene>
<dbReference type="GO" id="GO:0005886">
    <property type="term" value="C:plasma membrane"/>
    <property type="evidence" value="ECO:0007669"/>
    <property type="project" value="UniProtKB-SubCell"/>
</dbReference>
<accession>A0A7Y8JT97</accession>
<dbReference type="PROSITE" id="PS50894">
    <property type="entry name" value="HPT"/>
    <property type="match status" value="1"/>
</dbReference>
<dbReference type="Proteomes" id="UP000531950">
    <property type="component" value="Unassembled WGS sequence"/>
</dbReference>
<dbReference type="PANTHER" id="PTHR45339:SF5">
    <property type="entry name" value="HISTIDINE KINASE"/>
    <property type="match status" value="1"/>
</dbReference>
<dbReference type="GO" id="GO:0005524">
    <property type="term" value="F:ATP binding"/>
    <property type="evidence" value="ECO:0007669"/>
    <property type="project" value="UniProtKB-KW"/>
</dbReference>
<evidence type="ECO:0000313" key="7">
    <source>
        <dbReference type="EMBL" id="NWE17296.1"/>
    </source>
</evidence>
<feature type="domain" description="Response regulatory" evidence="5">
    <location>
        <begin position="44"/>
        <end position="163"/>
    </location>
</feature>
<evidence type="ECO:0000259" key="5">
    <source>
        <dbReference type="PROSITE" id="PS50110"/>
    </source>
</evidence>
<dbReference type="Pfam" id="PF01627">
    <property type="entry name" value="Hpt"/>
    <property type="match status" value="1"/>
</dbReference>
<dbReference type="Gene3D" id="3.40.50.2300">
    <property type="match status" value="1"/>
</dbReference>
<dbReference type="SUPFAM" id="SSF52172">
    <property type="entry name" value="CheY-like"/>
    <property type="match status" value="1"/>
</dbReference>
<keyword evidence="2" id="KW-0902">Two-component regulatory system</keyword>
<reference evidence="7 8" key="1">
    <citation type="submission" date="2020-04" db="EMBL/GenBank/DDBJ databases">
        <title>Molecular characterization of pseudomonads from Agaricus bisporus reveal novel blotch 2 pathogens in Western Europe.</title>
        <authorList>
            <person name="Taparia T."/>
            <person name="Krijger M."/>
            <person name="Haynes E."/>
            <person name="Elpinstone J.G."/>
            <person name="Noble R."/>
            <person name="Van Der Wolf J."/>
        </authorList>
    </citation>
    <scope>NUCLEOTIDE SEQUENCE [LARGE SCALE GENOMIC DNA]</scope>
    <source>
        <strain evidence="7 8">IPO3782</strain>
    </source>
</reference>
<dbReference type="GO" id="GO:0000160">
    <property type="term" value="P:phosphorelay signal transduction system"/>
    <property type="evidence" value="ECO:0007669"/>
    <property type="project" value="UniProtKB-KW"/>
</dbReference>
<dbReference type="InterPro" id="IPR008207">
    <property type="entry name" value="Sig_transdc_His_kin_Hpt_dom"/>
</dbReference>
<dbReference type="Gene3D" id="1.20.120.160">
    <property type="entry name" value="HPT domain"/>
    <property type="match status" value="1"/>
</dbReference>
<evidence type="ECO:0000259" key="6">
    <source>
        <dbReference type="PROSITE" id="PS50894"/>
    </source>
</evidence>
<evidence type="ECO:0000313" key="8">
    <source>
        <dbReference type="Proteomes" id="UP000531950"/>
    </source>
</evidence>
<feature type="modified residue" description="Phosphohistidine" evidence="3">
    <location>
        <position position="230"/>
    </location>
</feature>
<evidence type="ECO:0000256" key="3">
    <source>
        <dbReference type="PROSITE-ProRule" id="PRU00110"/>
    </source>
</evidence>
<comment type="caution">
    <text evidence="7">The sequence shown here is derived from an EMBL/GenBank/DDBJ whole genome shotgun (WGS) entry which is preliminary data.</text>
</comment>
<dbReference type="InterPro" id="IPR001789">
    <property type="entry name" value="Sig_transdc_resp-reg_receiver"/>
</dbReference>
<dbReference type="PROSITE" id="PS50110">
    <property type="entry name" value="RESPONSE_REGULATORY"/>
    <property type="match status" value="1"/>
</dbReference>
<dbReference type="CDD" id="cd17546">
    <property type="entry name" value="REC_hyHK_CKI1_RcsC-like"/>
    <property type="match status" value="1"/>
</dbReference>
<organism evidence="7 8">
    <name type="scientific">Pseudomonas yamanorum</name>
    <dbReference type="NCBI Taxonomy" id="515393"/>
    <lineage>
        <taxon>Bacteria</taxon>
        <taxon>Pseudomonadati</taxon>
        <taxon>Pseudomonadota</taxon>
        <taxon>Gammaproteobacteria</taxon>
        <taxon>Pseudomonadales</taxon>
        <taxon>Pseudomonadaceae</taxon>
        <taxon>Pseudomonas</taxon>
    </lineage>
</organism>
<dbReference type="RefSeq" id="WP_177079880.1">
    <property type="nucleotide sequence ID" value="NZ_JACARG010000076.1"/>
</dbReference>
<dbReference type="Pfam" id="PF00072">
    <property type="entry name" value="Response_reg"/>
    <property type="match status" value="1"/>
</dbReference>